<sequence>MSHHRFRELLAMPGVREVCTLRGQLGFMAYHGGSLEEMTDVIASQAAERSGASYYGVLQPAGQQHHIPSHRISALDSAHLQGFLRHVDAVITIHGFGRHGYWTSLLLGGQNRGLAHHVAEHLREALPDYHVETDLEQIPRELRGLHRDNPVNLPRQCGVQIELPPRVRGQAPHTEALIDALTAASTTWVGASASPPVRVGERPSGSSPV</sequence>
<evidence type="ECO:0000313" key="2">
    <source>
        <dbReference type="EMBL" id="CAB4721104.1"/>
    </source>
</evidence>
<dbReference type="EMBL" id="CAEZYF010000007">
    <property type="protein sequence ID" value="CAB4721104.1"/>
    <property type="molecule type" value="Genomic_DNA"/>
</dbReference>
<organism evidence="2">
    <name type="scientific">freshwater metagenome</name>
    <dbReference type="NCBI Taxonomy" id="449393"/>
    <lineage>
        <taxon>unclassified sequences</taxon>
        <taxon>metagenomes</taxon>
        <taxon>ecological metagenomes</taxon>
    </lineage>
</organism>
<dbReference type="EMBL" id="CAFAAV010000029">
    <property type="protein sequence ID" value="CAB4808420.1"/>
    <property type="molecule type" value="Genomic_DNA"/>
</dbReference>
<dbReference type="InterPro" id="IPR008585">
    <property type="entry name" value="Gamma_PGA_hydro"/>
</dbReference>
<dbReference type="InterPro" id="IPR038128">
    <property type="entry name" value="Gamma_PGA_hydro_sf"/>
</dbReference>
<accession>A0A6J6RLG2</accession>
<evidence type="ECO:0000313" key="3">
    <source>
        <dbReference type="EMBL" id="CAB4808420.1"/>
    </source>
</evidence>
<dbReference type="EMBL" id="CAESGF010000004">
    <property type="protein sequence ID" value="CAB4363130.1"/>
    <property type="molecule type" value="Genomic_DNA"/>
</dbReference>
<evidence type="ECO:0000313" key="6">
    <source>
        <dbReference type="EMBL" id="CAB5015900.1"/>
    </source>
</evidence>
<evidence type="ECO:0000313" key="1">
    <source>
        <dbReference type="EMBL" id="CAB4363130.1"/>
    </source>
</evidence>
<dbReference type="AlphaFoldDB" id="A0A6J6RLG2"/>
<dbReference type="Pfam" id="PF05908">
    <property type="entry name" value="Gamma_PGA_hydro"/>
    <property type="match status" value="1"/>
</dbReference>
<evidence type="ECO:0000313" key="5">
    <source>
        <dbReference type="EMBL" id="CAB4921993.1"/>
    </source>
</evidence>
<reference evidence="2" key="1">
    <citation type="submission" date="2020-05" db="EMBL/GenBank/DDBJ databases">
        <authorList>
            <person name="Chiriac C."/>
            <person name="Salcher M."/>
            <person name="Ghai R."/>
            <person name="Kavagutti S V."/>
        </authorList>
    </citation>
    <scope>NUCLEOTIDE SEQUENCE</scope>
</reference>
<name>A0A6J6RLG2_9ZZZZ</name>
<protein>
    <submittedName>
        <fullName evidence="2">Unannotated protein</fullName>
    </submittedName>
</protein>
<proteinExistence type="predicted"/>
<dbReference type="EMBL" id="CAFBIY010000136">
    <property type="protein sequence ID" value="CAB4852523.1"/>
    <property type="molecule type" value="Genomic_DNA"/>
</dbReference>
<gene>
    <name evidence="2" type="ORF">UFOPK2656_01345</name>
    <name evidence="3" type="ORF">UFOPK3099_00568</name>
    <name evidence="4" type="ORF">UFOPK3267_02139</name>
    <name evidence="5" type="ORF">UFOPK3651_00916</name>
    <name evidence="6" type="ORF">UFOPK3931_03074</name>
    <name evidence="1" type="ORF">UFOPK4189_00909</name>
</gene>
<dbReference type="EMBL" id="CAFBMT010000004">
    <property type="protein sequence ID" value="CAB4921993.1"/>
    <property type="molecule type" value="Genomic_DNA"/>
</dbReference>
<evidence type="ECO:0000313" key="4">
    <source>
        <dbReference type="EMBL" id="CAB4852523.1"/>
    </source>
</evidence>
<dbReference type="Gene3D" id="3.40.630.100">
    <property type="entry name" value="Poly-gamma-glutamate hydrolase, zinc-binding motif"/>
    <property type="match status" value="1"/>
</dbReference>
<dbReference type="EMBL" id="CAFBOL010000133">
    <property type="protein sequence ID" value="CAB5015900.1"/>
    <property type="molecule type" value="Genomic_DNA"/>
</dbReference>